<evidence type="ECO:0000313" key="9">
    <source>
        <dbReference type="EMBL" id="MPQ42492.1"/>
    </source>
</evidence>
<evidence type="ECO:0000313" key="10">
    <source>
        <dbReference type="Proteomes" id="UP000430345"/>
    </source>
</evidence>
<dbReference type="InterPro" id="IPR005526">
    <property type="entry name" value="Septum_form_inhib_MinC_C"/>
</dbReference>
<evidence type="ECO:0000256" key="5">
    <source>
        <dbReference type="ARBA" id="ARBA00046874"/>
    </source>
</evidence>
<dbReference type="InterPro" id="IPR036145">
    <property type="entry name" value="MinC_C_sf"/>
</dbReference>
<keyword evidence="10" id="KW-1185">Reference proteome</keyword>
<evidence type="ECO:0000256" key="1">
    <source>
        <dbReference type="ARBA" id="ARBA00006291"/>
    </source>
</evidence>
<dbReference type="Gene3D" id="3.30.160.540">
    <property type="match status" value="1"/>
</dbReference>
<dbReference type="GO" id="GO:0000902">
    <property type="term" value="P:cell morphogenesis"/>
    <property type="evidence" value="ECO:0007669"/>
    <property type="project" value="InterPro"/>
</dbReference>
<protein>
    <recommendedName>
        <fullName evidence="6">Probable septum site-determining protein MinC</fullName>
    </recommendedName>
</protein>
<comment type="subunit">
    <text evidence="5 6">Interacts with MinD and FtsZ.</text>
</comment>
<dbReference type="NCBIfam" id="TIGR01222">
    <property type="entry name" value="minC"/>
    <property type="match status" value="1"/>
</dbReference>
<dbReference type="HAMAP" id="MF_00267">
    <property type="entry name" value="MinC"/>
    <property type="match status" value="1"/>
</dbReference>
<accession>A0A6I1MK01</accession>
<evidence type="ECO:0000259" key="7">
    <source>
        <dbReference type="Pfam" id="PF03775"/>
    </source>
</evidence>
<dbReference type="AlphaFoldDB" id="A0A6I1MK01"/>
<feature type="domain" description="Septum site-determining protein MinC N-terminal" evidence="8">
    <location>
        <begin position="6"/>
        <end position="77"/>
    </location>
</feature>
<dbReference type="InterPro" id="IPR016098">
    <property type="entry name" value="CAP/MinC_C"/>
</dbReference>
<gene>
    <name evidence="6 9" type="primary">minC</name>
    <name evidence="9" type="ORF">GBZ86_01745</name>
</gene>
<keyword evidence="2 6" id="KW-0132">Cell division</keyword>
<evidence type="ECO:0000259" key="8">
    <source>
        <dbReference type="Pfam" id="PF22642"/>
    </source>
</evidence>
<dbReference type="PANTHER" id="PTHR34108">
    <property type="entry name" value="SEPTUM SITE-DETERMINING PROTEIN MINC"/>
    <property type="match status" value="1"/>
</dbReference>
<proteinExistence type="inferred from homology"/>
<dbReference type="Pfam" id="PF03775">
    <property type="entry name" value="MinC_C"/>
    <property type="match status" value="1"/>
</dbReference>
<evidence type="ECO:0000256" key="3">
    <source>
        <dbReference type="ARBA" id="ARBA00023210"/>
    </source>
</evidence>
<evidence type="ECO:0000256" key="4">
    <source>
        <dbReference type="ARBA" id="ARBA00023306"/>
    </source>
</evidence>
<dbReference type="NCBIfam" id="NF001775">
    <property type="entry name" value="PRK00513.1-6"/>
    <property type="match status" value="1"/>
</dbReference>
<feature type="domain" description="Septum formation inhibitor MinC C-terminal" evidence="7">
    <location>
        <begin position="103"/>
        <end position="201"/>
    </location>
</feature>
<dbReference type="OrthoDB" id="9790810at2"/>
<dbReference type="InterPro" id="IPR013033">
    <property type="entry name" value="MinC"/>
</dbReference>
<dbReference type="Proteomes" id="UP000430345">
    <property type="component" value="Unassembled WGS sequence"/>
</dbReference>
<dbReference type="RefSeq" id="WP_152887186.1">
    <property type="nucleotide sequence ID" value="NZ_WHJC01000009.1"/>
</dbReference>
<dbReference type="GO" id="GO:1901891">
    <property type="term" value="P:regulation of cell septum assembly"/>
    <property type="evidence" value="ECO:0007669"/>
    <property type="project" value="InterPro"/>
</dbReference>
<comment type="caution">
    <text evidence="9">The sequence shown here is derived from an EMBL/GenBank/DDBJ whole genome shotgun (WGS) entry which is preliminary data.</text>
</comment>
<comment type="function">
    <text evidence="6">Cell division inhibitor that blocks the formation of polar Z ring septums. Rapidly oscillates between the poles of the cell to destabilize FtsZ filaments that have formed before they mature into polar Z rings. Prevents FtsZ polymerization.</text>
</comment>
<evidence type="ECO:0000256" key="2">
    <source>
        <dbReference type="ARBA" id="ARBA00022618"/>
    </source>
</evidence>
<sequence>MYDERILIKGNKNGLQAIINMDKFGDFEEMLEVLIERLSRGKKFYKGATLTLVTNLKHINERQMRKLKDVLFDEILIKDCIFLDKDEKEDKAFSGVYEGRTKFIRKTVRSGQVINYIGNIIIVGDVNHGAEVSALGNIIVLGSLRGRVFAGDNGNKKAIIAAFELQPEIMSIAGKITISPDEIDSPGYPEVARLKEDLIIVEPYLPNKYTY</sequence>
<dbReference type="Gene3D" id="2.160.20.70">
    <property type="match status" value="1"/>
</dbReference>
<reference evidence="9 10" key="1">
    <citation type="submission" date="2019-10" db="EMBL/GenBank/DDBJ databases">
        <title>The Genome Sequence of Clostridium tarantellae Isolated from Fish Brain.</title>
        <authorList>
            <person name="Bano L."/>
            <person name="Kiel M."/>
            <person name="Sales G."/>
            <person name="Doxey A.C."/>
            <person name="Mansfield M.J."/>
            <person name="Schiavone M."/>
            <person name="Rossetto O."/>
            <person name="Pirazzini M."/>
            <person name="Dobrindt U."/>
            <person name="Montecucco C."/>
        </authorList>
    </citation>
    <scope>NUCLEOTIDE SEQUENCE [LARGE SCALE GENOMIC DNA]</scope>
    <source>
        <strain evidence="9 10">DSM 3997</strain>
    </source>
</reference>
<organism evidence="9 10">
    <name type="scientific">Clostridium tarantellae</name>
    <dbReference type="NCBI Taxonomy" id="39493"/>
    <lineage>
        <taxon>Bacteria</taxon>
        <taxon>Bacillati</taxon>
        <taxon>Bacillota</taxon>
        <taxon>Clostridia</taxon>
        <taxon>Eubacteriales</taxon>
        <taxon>Clostridiaceae</taxon>
        <taxon>Clostridium</taxon>
    </lineage>
</organism>
<comment type="similarity">
    <text evidence="1 6">Belongs to the MinC family.</text>
</comment>
<name>A0A6I1MK01_9CLOT</name>
<evidence type="ECO:0000256" key="6">
    <source>
        <dbReference type="HAMAP-Rule" id="MF_00267"/>
    </source>
</evidence>
<dbReference type="PANTHER" id="PTHR34108:SF1">
    <property type="entry name" value="SEPTUM SITE-DETERMINING PROTEIN MINC"/>
    <property type="match status" value="1"/>
</dbReference>
<keyword evidence="4 6" id="KW-0131">Cell cycle</keyword>
<dbReference type="InterPro" id="IPR055219">
    <property type="entry name" value="MinC_N_1"/>
</dbReference>
<dbReference type="SUPFAM" id="SSF63848">
    <property type="entry name" value="Cell-division inhibitor MinC, C-terminal domain"/>
    <property type="match status" value="1"/>
</dbReference>
<dbReference type="EMBL" id="WHJC01000009">
    <property type="protein sequence ID" value="MPQ42492.1"/>
    <property type="molecule type" value="Genomic_DNA"/>
</dbReference>
<dbReference type="GO" id="GO:0000917">
    <property type="term" value="P:division septum assembly"/>
    <property type="evidence" value="ECO:0007669"/>
    <property type="project" value="UniProtKB-KW"/>
</dbReference>
<dbReference type="Pfam" id="PF22642">
    <property type="entry name" value="MinC_N_1"/>
    <property type="match status" value="1"/>
</dbReference>
<keyword evidence="3 6" id="KW-0717">Septation</keyword>